<reference evidence="1" key="1">
    <citation type="submission" date="2021-02" db="EMBL/GenBank/DDBJ databases">
        <authorList>
            <consortium name="DOE Joint Genome Institute"/>
            <person name="Ahrendt S."/>
            <person name="Looney B.P."/>
            <person name="Miyauchi S."/>
            <person name="Morin E."/>
            <person name="Drula E."/>
            <person name="Courty P.E."/>
            <person name="Chicoki N."/>
            <person name="Fauchery L."/>
            <person name="Kohler A."/>
            <person name="Kuo A."/>
            <person name="Labutti K."/>
            <person name="Pangilinan J."/>
            <person name="Lipzen A."/>
            <person name="Riley R."/>
            <person name="Andreopoulos W."/>
            <person name="He G."/>
            <person name="Johnson J."/>
            <person name="Barry K.W."/>
            <person name="Grigoriev I.V."/>
            <person name="Nagy L."/>
            <person name="Hibbett D."/>
            <person name="Henrissat B."/>
            <person name="Matheny P.B."/>
            <person name="Labbe J."/>
            <person name="Martin F."/>
        </authorList>
    </citation>
    <scope>NUCLEOTIDE SEQUENCE</scope>
    <source>
        <strain evidence="1">EC-137</strain>
    </source>
</reference>
<dbReference type="EMBL" id="MU274661">
    <property type="protein sequence ID" value="KAI0026386.1"/>
    <property type="molecule type" value="Genomic_DNA"/>
</dbReference>
<gene>
    <name evidence="1" type="ORF">K488DRAFT_16554</name>
</gene>
<organism evidence="1 2">
    <name type="scientific">Vararia minispora EC-137</name>
    <dbReference type="NCBI Taxonomy" id="1314806"/>
    <lineage>
        <taxon>Eukaryota</taxon>
        <taxon>Fungi</taxon>
        <taxon>Dikarya</taxon>
        <taxon>Basidiomycota</taxon>
        <taxon>Agaricomycotina</taxon>
        <taxon>Agaricomycetes</taxon>
        <taxon>Russulales</taxon>
        <taxon>Lachnocladiaceae</taxon>
        <taxon>Vararia</taxon>
    </lineage>
</organism>
<feature type="non-terminal residue" evidence="1">
    <location>
        <position position="80"/>
    </location>
</feature>
<proteinExistence type="predicted"/>
<comment type="caution">
    <text evidence="1">The sequence shown here is derived from an EMBL/GenBank/DDBJ whole genome shotgun (WGS) entry which is preliminary data.</text>
</comment>
<sequence>AVLTRWTSHFLSYRRLLQLEGTLKSLMAADIEREKDKQIIFAGDAKTVRKAKAEYTVIKDETFWRSLRRAVQHLEPLAIA</sequence>
<evidence type="ECO:0000313" key="1">
    <source>
        <dbReference type="EMBL" id="KAI0026386.1"/>
    </source>
</evidence>
<name>A0ACB8Q3S8_9AGAM</name>
<protein>
    <submittedName>
        <fullName evidence="1">Uncharacterized protein</fullName>
    </submittedName>
</protein>
<reference evidence="1" key="2">
    <citation type="journal article" date="2022" name="New Phytol.">
        <title>Evolutionary transition to the ectomycorrhizal habit in the genomes of a hyperdiverse lineage of mushroom-forming fungi.</title>
        <authorList>
            <person name="Looney B."/>
            <person name="Miyauchi S."/>
            <person name="Morin E."/>
            <person name="Drula E."/>
            <person name="Courty P.E."/>
            <person name="Kohler A."/>
            <person name="Kuo A."/>
            <person name="LaButti K."/>
            <person name="Pangilinan J."/>
            <person name="Lipzen A."/>
            <person name="Riley R."/>
            <person name="Andreopoulos W."/>
            <person name="He G."/>
            <person name="Johnson J."/>
            <person name="Nolan M."/>
            <person name="Tritt A."/>
            <person name="Barry K.W."/>
            <person name="Grigoriev I.V."/>
            <person name="Nagy L.G."/>
            <person name="Hibbett D."/>
            <person name="Henrissat B."/>
            <person name="Matheny P.B."/>
            <person name="Labbe J."/>
            <person name="Martin F.M."/>
        </authorList>
    </citation>
    <scope>NUCLEOTIDE SEQUENCE</scope>
    <source>
        <strain evidence="1">EC-137</strain>
    </source>
</reference>
<dbReference type="Proteomes" id="UP000814128">
    <property type="component" value="Unassembled WGS sequence"/>
</dbReference>
<keyword evidence="2" id="KW-1185">Reference proteome</keyword>
<accession>A0ACB8Q3S8</accession>
<feature type="non-terminal residue" evidence="1">
    <location>
        <position position="1"/>
    </location>
</feature>
<evidence type="ECO:0000313" key="2">
    <source>
        <dbReference type="Proteomes" id="UP000814128"/>
    </source>
</evidence>